<evidence type="ECO:0000313" key="1">
    <source>
        <dbReference type="EMBL" id="VIP03717.1"/>
    </source>
</evidence>
<dbReference type="InParanoid" id="A0A6C2YQT2"/>
<dbReference type="RefSeq" id="WP_162658879.1">
    <property type="nucleotide sequence ID" value="NZ_LR593887.1"/>
</dbReference>
<protein>
    <submittedName>
        <fullName evidence="1">Uncharacterized protein</fullName>
    </submittedName>
</protein>
<organism evidence="1">
    <name type="scientific">Tuwongella immobilis</name>
    <dbReference type="NCBI Taxonomy" id="692036"/>
    <lineage>
        <taxon>Bacteria</taxon>
        <taxon>Pseudomonadati</taxon>
        <taxon>Planctomycetota</taxon>
        <taxon>Planctomycetia</taxon>
        <taxon>Gemmatales</taxon>
        <taxon>Gemmataceae</taxon>
        <taxon>Tuwongella</taxon>
    </lineage>
</organism>
<dbReference type="EMBL" id="LR593887">
    <property type="protein sequence ID" value="VTS04802.1"/>
    <property type="molecule type" value="Genomic_DNA"/>
</dbReference>
<proteinExistence type="predicted"/>
<keyword evidence="2" id="KW-1185">Reference proteome</keyword>
<gene>
    <name evidence="1" type="ORF">GMBLW1_02430</name>
</gene>
<name>A0A6C2YQT2_9BACT</name>
<dbReference type="AlphaFoldDB" id="A0A6C2YQT2"/>
<sequence length="438" mass="50214">MNIPEQFDRLPARIRAGAILTFAQVAAKTIVPPPLERIHLEETLELAWAWIEGGIVAADDLDRMVRFQPNRSITACCFLAPTWRRAAWGIILTGLFYVTSTIFQLEGTDIDQLADVHQTDYEITHIQLSEMLENIAVQPEIVVNQIFSNALRIAQIHHQAASLTRADFCDGVIEAFPFPIDQLPPLRRPVVRSFIDYDPCYGMAPREPNPFPSIDSILCELEESIEGDSRTFSALATRLCFILDHWLPGTSHIRRCVIAYQVASSTTRLLKGSETTLPSILRGIPNQILRVCQKLIRDVYVSPEEITWQVERHIEASFAYYNQIGVKALVPFACQSVYELIQGHIDMYRRRYLCNRIWMSDYQRSASHSAQPWNCWEASTWGILIASGHLPGLEIADESRKKAYWHAWLELVRETCNPKLTHFQIVQLIHKPWQFFDQ</sequence>
<evidence type="ECO:0000313" key="2">
    <source>
        <dbReference type="Proteomes" id="UP000464378"/>
    </source>
</evidence>
<dbReference type="EMBL" id="LR586016">
    <property type="protein sequence ID" value="VIP03717.1"/>
    <property type="molecule type" value="Genomic_DNA"/>
</dbReference>
<dbReference type="KEGG" id="tim:GMBLW1_02430"/>
<reference evidence="1" key="1">
    <citation type="submission" date="2019-04" db="EMBL/GenBank/DDBJ databases">
        <authorList>
            <consortium name="Science for Life Laboratories"/>
        </authorList>
    </citation>
    <scope>NUCLEOTIDE SEQUENCE</scope>
    <source>
        <strain evidence="1">MBLW1</strain>
    </source>
</reference>
<dbReference type="Proteomes" id="UP000464378">
    <property type="component" value="Chromosome"/>
</dbReference>
<accession>A0A6C2YQT2</accession>